<feature type="region of interest" description="Disordered" evidence="1">
    <location>
        <begin position="112"/>
        <end position="142"/>
    </location>
</feature>
<sequence>MEPVLLQSLPARTSDIVVLEDRRGGEHRQSETSAQSLPPPGAVRSHSRRAPFSRGQSQVQMALNGSANFFGWNDSEGEIRRSWGSKRLRFLAKKYNLNHHRALTEARSLDPTLSYNYTDHPVDTSSSRDGNQTRSRALSQYDPNSPFTAFHHHAVSPCTCDITTPASVVRSISQASEACSRLRPERRESAARLAYGAAANLAKRGFVNPQRMHRVRLSSRPVLRFGFLGI</sequence>
<comment type="caution">
    <text evidence="2">The sequence shown here is derived from an EMBL/GenBank/DDBJ whole genome shotgun (WGS) entry which is preliminary data.</text>
</comment>
<evidence type="ECO:0000256" key="1">
    <source>
        <dbReference type="SAM" id="MobiDB-lite"/>
    </source>
</evidence>
<evidence type="ECO:0000313" key="2">
    <source>
        <dbReference type="EMBL" id="KAJ1357801.1"/>
    </source>
</evidence>
<name>A0AAD5MY28_PARTN</name>
<dbReference type="AlphaFoldDB" id="A0AAD5MY28"/>
<gene>
    <name evidence="2" type="ORF">KIN20_016036</name>
</gene>
<evidence type="ECO:0000313" key="3">
    <source>
        <dbReference type="Proteomes" id="UP001196413"/>
    </source>
</evidence>
<dbReference type="Proteomes" id="UP001196413">
    <property type="component" value="Unassembled WGS sequence"/>
</dbReference>
<accession>A0AAD5MY28</accession>
<organism evidence="2 3">
    <name type="scientific">Parelaphostrongylus tenuis</name>
    <name type="common">Meningeal worm</name>
    <dbReference type="NCBI Taxonomy" id="148309"/>
    <lineage>
        <taxon>Eukaryota</taxon>
        <taxon>Metazoa</taxon>
        <taxon>Ecdysozoa</taxon>
        <taxon>Nematoda</taxon>
        <taxon>Chromadorea</taxon>
        <taxon>Rhabditida</taxon>
        <taxon>Rhabditina</taxon>
        <taxon>Rhabditomorpha</taxon>
        <taxon>Strongyloidea</taxon>
        <taxon>Metastrongylidae</taxon>
        <taxon>Parelaphostrongylus</taxon>
    </lineage>
</organism>
<dbReference type="EMBL" id="JAHQIW010003239">
    <property type="protein sequence ID" value="KAJ1357801.1"/>
    <property type="molecule type" value="Genomic_DNA"/>
</dbReference>
<protein>
    <submittedName>
        <fullName evidence="2">Uncharacterized protein</fullName>
    </submittedName>
</protein>
<reference evidence="2" key="1">
    <citation type="submission" date="2021-06" db="EMBL/GenBank/DDBJ databases">
        <title>Parelaphostrongylus tenuis whole genome reference sequence.</title>
        <authorList>
            <person name="Garwood T.J."/>
            <person name="Larsen P.A."/>
            <person name="Fountain-Jones N.M."/>
            <person name="Garbe J.R."/>
            <person name="Macchietto M.G."/>
            <person name="Kania S.A."/>
            <person name="Gerhold R.W."/>
            <person name="Richards J.E."/>
            <person name="Wolf T.M."/>
        </authorList>
    </citation>
    <scope>NUCLEOTIDE SEQUENCE</scope>
    <source>
        <strain evidence="2">MNPRO001-30</strain>
        <tissue evidence="2">Meninges</tissue>
    </source>
</reference>
<feature type="region of interest" description="Disordered" evidence="1">
    <location>
        <begin position="22"/>
        <end position="55"/>
    </location>
</feature>
<keyword evidence="3" id="KW-1185">Reference proteome</keyword>
<proteinExistence type="predicted"/>